<evidence type="ECO:0000256" key="1">
    <source>
        <dbReference type="SAM" id="MobiDB-lite"/>
    </source>
</evidence>
<dbReference type="RefSeq" id="XP_066083569.1">
    <property type="nucleotide sequence ID" value="XM_066227472.1"/>
</dbReference>
<reference evidence="2 3" key="1">
    <citation type="submission" date="2024-01" db="EMBL/GenBank/DDBJ databases">
        <title>Comparative genomics of Cryptococcus and Kwoniella reveals pathogenesis evolution and contrasting modes of karyotype evolution via chromosome fusion or intercentromeric recombination.</title>
        <authorList>
            <person name="Coelho M.A."/>
            <person name="David-Palma M."/>
            <person name="Shea T."/>
            <person name="Bowers K."/>
            <person name="McGinley-Smith S."/>
            <person name="Mohammad A.W."/>
            <person name="Gnirke A."/>
            <person name="Yurkov A.M."/>
            <person name="Nowrousian M."/>
            <person name="Sun S."/>
            <person name="Cuomo C.A."/>
            <person name="Heitman J."/>
        </authorList>
    </citation>
    <scope>NUCLEOTIDE SEQUENCE [LARGE SCALE GENOMIC DNA]</scope>
    <source>
        <strain evidence="2 3">PYCC6329</strain>
    </source>
</reference>
<organism evidence="2 3">
    <name type="scientific">Kwoniella europaea PYCC6329</name>
    <dbReference type="NCBI Taxonomy" id="1423913"/>
    <lineage>
        <taxon>Eukaryota</taxon>
        <taxon>Fungi</taxon>
        <taxon>Dikarya</taxon>
        <taxon>Basidiomycota</taxon>
        <taxon>Agaricomycotina</taxon>
        <taxon>Tremellomycetes</taxon>
        <taxon>Tremellales</taxon>
        <taxon>Cryptococcaceae</taxon>
        <taxon>Kwoniella</taxon>
    </lineage>
</organism>
<feature type="region of interest" description="Disordered" evidence="1">
    <location>
        <begin position="1"/>
        <end position="30"/>
    </location>
</feature>
<dbReference type="AlphaFoldDB" id="A0AAX4KIK4"/>
<gene>
    <name evidence="2" type="ORF">V865_003683</name>
</gene>
<dbReference type="KEGG" id="ker:91102486"/>
<sequence>MAPAAGPSNPKQSGERKRKAGGNGKKGKVFVEDKKDLLSLMSSITSNKDAQAESKVSKRKAAIEESVQSLSEEKNKKSKKSLEKENALERAKAALVEKQRLKKNRKSTSTTSTKDKSAQLSTDQPKKKKVGFA</sequence>
<feature type="compositionally biased region" description="Basic residues" evidence="1">
    <location>
        <begin position="16"/>
        <end position="28"/>
    </location>
</feature>
<evidence type="ECO:0000313" key="2">
    <source>
        <dbReference type="EMBL" id="WWD05602.1"/>
    </source>
</evidence>
<name>A0AAX4KIK4_9TREE</name>
<accession>A0AAX4KIK4</accession>
<dbReference type="GeneID" id="91102486"/>
<evidence type="ECO:0000313" key="3">
    <source>
        <dbReference type="Proteomes" id="UP001358614"/>
    </source>
</evidence>
<keyword evidence="3" id="KW-1185">Reference proteome</keyword>
<feature type="region of interest" description="Disordered" evidence="1">
    <location>
        <begin position="66"/>
        <end position="133"/>
    </location>
</feature>
<protein>
    <submittedName>
        <fullName evidence="2">Uncharacterized protein</fullName>
    </submittedName>
</protein>
<proteinExistence type="predicted"/>
<dbReference type="EMBL" id="CP144089">
    <property type="protein sequence ID" value="WWD05602.1"/>
    <property type="molecule type" value="Genomic_DNA"/>
</dbReference>
<dbReference type="Proteomes" id="UP001358614">
    <property type="component" value="Chromosome 1"/>
</dbReference>
<feature type="compositionally biased region" description="Basic and acidic residues" evidence="1">
    <location>
        <begin position="71"/>
        <end position="99"/>
    </location>
</feature>